<keyword evidence="7 16" id="KW-1003">Cell membrane</keyword>
<dbReference type="PANTHER" id="PTHR44758:SF1">
    <property type="entry name" value="NAD(P) TRANSHYDROGENASE SUBUNIT BETA"/>
    <property type="match status" value="1"/>
</dbReference>
<evidence type="ECO:0000256" key="11">
    <source>
        <dbReference type="ARBA" id="ARBA00022967"/>
    </source>
</evidence>
<comment type="subunit">
    <text evidence="4">Heterodimer of an alpha and a beta chain.</text>
</comment>
<comment type="subcellular location">
    <subcellularLocation>
        <location evidence="2">Cell inner membrane</location>
        <topology evidence="2">Multi-pass membrane protein</topology>
    </subcellularLocation>
</comment>
<dbReference type="PANTHER" id="PTHR44758">
    <property type="entry name" value="NAD(P) TRANSHYDROGENASE SUBUNIT BETA"/>
    <property type="match status" value="1"/>
</dbReference>
<evidence type="ECO:0000313" key="19">
    <source>
        <dbReference type="EMBL" id="MEW9624976.1"/>
    </source>
</evidence>
<dbReference type="Proteomes" id="UP001556170">
    <property type="component" value="Unassembled WGS sequence"/>
</dbReference>
<evidence type="ECO:0000256" key="9">
    <source>
        <dbReference type="ARBA" id="ARBA00022692"/>
    </source>
</evidence>
<feature type="transmembrane region" description="Helical" evidence="17">
    <location>
        <begin position="248"/>
        <end position="267"/>
    </location>
</feature>
<dbReference type="SUPFAM" id="SSF52467">
    <property type="entry name" value="DHS-like NAD/FAD-binding domain"/>
    <property type="match status" value="1"/>
</dbReference>
<keyword evidence="9 17" id="KW-0812">Transmembrane</keyword>
<keyword evidence="14 16" id="KW-0472">Membrane</keyword>
<evidence type="ECO:0000256" key="4">
    <source>
        <dbReference type="ARBA" id="ARBA00011870"/>
    </source>
</evidence>
<reference evidence="19 20" key="1">
    <citation type="submission" date="2024-06" db="EMBL/GenBank/DDBJ databases">
        <authorList>
            <person name="Woo H."/>
        </authorList>
    </citation>
    <scope>NUCLEOTIDE SEQUENCE [LARGE SCALE GENOMIC DNA]</scope>
    <source>
        <strain evidence="19 20">S2-g</strain>
    </source>
</reference>
<evidence type="ECO:0000256" key="16">
    <source>
        <dbReference type="PIRNR" id="PIRNR000204"/>
    </source>
</evidence>
<dbReference type="InterPro" id="IPR029035">
    <property type="entry name" value="DHS-like_NAD/FAD-binding_dom"/>
</dbReference>
<evidence type="ECO:0000256" key="14">
    <source>
        <dbReference type="ARBA" id="ARBA00023136"/>
    </source>
</evidence>
<feature type="transmembrane region" description="Helical" evidence="17">
    <location>
        <begin position="89"/>
        <end position="110"/>
    </location>
</feature>
<keyword evidence="12 17" id="KW-1133">Transmembrane helix</keyword>
<evidence type="ECO:0000256" key="6">
    <source>
        <dbReference type="ARBA" id="ARBA00014581"/>
    </source>
</evidence>
<sequence length="498" mass="51962">MSWLPTLVKACYFLAALLFILGLKRMSSPRTARGGIVWAGVGMLLAVLATFALPDMHHRGLILAAVLIGVAAAWWSGRRVAMTAMPQMVALYNGMGGGAAAGIGAVELVAHVQHVVMRMGDGSPVLVPNISPLRPEVWAMNSSIDLIRVPPPLPPVALGLGVLGALIGAVSFSGSLVAFAKLQGWLDKRFVFPGQRIVNLLVLLLALLHGAMLVGGDLTLPVIAGFFVFALLFGLLMTLPIGGADMPVVISLYNAFTGLAVAFEGYVLGNEAMIIAGMVVGAAGTLLTQLMAKAMNRSLGNVLFGSFGAAAGGVAQEIAGAQKPIEAADAAVMMAYAERVAIVPGYGMAVAQAQHKVWEFAKLLIERGVKVKFAIHPVAGRMPGHMNVLLAEAGVPYDLIEDMDDINPEFPNTDVVLVIGANDVVNPVAKTDPASPIYGMPILDVAAAKQVIVVKRGKGTGFAGIENALFYADNTRMLYGDGQAAAGQLVSELKSLDV</sequence>
<dbReference type="Gene3D" id="3.40.50.1220">
    <property type="entry name" value="TPP-binding domain"/>
    <property type="match status" value="1"/>
</dbReference>
<keyword evidence="10 16" id="KW-0521">NADP</keyword>
<name>A0ABV3QQU4_9GAMM</name>
<keyword evidence="8 16" id="KW-0997">Cell inner membrane</keyword>
<evidence type="ECO:0000256" key="1">
    <source>
        <dbReference type="ARBA" id="ARBA00003943"/>
    </source>
</evidence>
<dbReference type="RefSeq" id="WP_367845269.1">
    <property type="nucleotide sequence ID" value="NZ_JBFOHL010000010.1"/>
</dbReference>
<feature type="transmembrane region" description="Helical" evidence="17">
    <location>
        <begin position="6"/>
        <end position="23"/>
    </location>
</feature>
<evidence type="ECO:0000256" key="5">
    <source>
        <dbReference type="ARBA" id="ARBA00012943"/>
    </source>
</evidence>
<feature type="transmembrane region" description="Helical" evidence="17">
    <location>
        <begin position="156"/>
        <end position="177"/>
    </location>
</feature>
<evidence type="ECO:0000256" key="17">
    <source>
        <dbReference type="SAM" id="Phobius"/>
    </source>
</evidence>
<feature type="transmembrane region" description="Helical" evidence="17">
    <location>
        <begin position="35"/>
        <end position="54"/>
    </location>
</feature>
<feature type="transmembrane region" description="Helical" evidence="17">
    <location>
        <begin position="60"/>
        <end position="77"/>
    </location>
</feature>
<evidence type="ECO:0000256" key="10">
    <source>
        <dbReference type="ARBA" id="ARBA00022857"/>
    </source>
</evidence>
<evidence type="ECO:0000256" key="12">
    <source>
        <dbReference type="ARBA" id="ARBA00022989"/>
    </source>
</evidence>
<dbReference type="InterPro" id="IPR034300">
    <property type="entry name" value="PNTB-like"/>
</dbReference>
<evidence type="ECO:0000256" key="3">
    <source>
        <dbReference type="ARBA" id="ARBA00007919"/>
    </source>
</evidence>
<feature type="transmembrane region" description="Helical" evidence="17">
    <location>
        <begin position="197"/>
        <end position="216"/>
    </location>
</feature>
<evidence type="ECO:0000256" key="2">
    <source>
        <dbReference type="ARBA" id="ARBA00004429"/>
    </source>
</evidence>
<evidence type="ECO:0000256" key="15">
    <source>
        <dbReference type="ARBA" id="ARBA00048202"/>
    </source>
</evidence>
<keyword evidence="13 16" id="KW-0520">NAD</keyword>
<dbReference type="EC" id="7.1.1.1" evidence="5 16"/>
<gene>
    <name evidence="19" type="ORF">ABQJ56_12165</name>
</gene>
<evidence type="ECO:0000259" key="18">
    <source>
        <dbReference type="Pfam" id="PF02233"/>
    </source>
</evidence>
<evidence type="ECO:0000256" key="7">
    <source>
        <dbReference type="ARBA" id="ARBA00022475"/>
    </source>
</evidence>
<organism evidence="19 20">
    <name type="scientific">Rhodanobacter geophilus</name>
    <dbReference type="NCBI Taxonomy" id="3162488"/>
    <lineage>
        <taxon>Bacteria</taxon>
        <taxon>Pseudomonadati</taxon>
        <taxon>Pseudomonadota</taxon>
        <taxon>Gammaproteobacteria</taxon>
        <taxon>Lysobacterales</taxon>
        <taxon>Rhodanobacteraceae</taxon>
        <taxon>Rhodanobacter</taxon>
    </lineage>
</organism>
<comment type="catalytic activity">
    <reaction evidence="15 16">
        <text>NAD(+) + NADPH + H(+)(in) = NADH + NADP(+) + H(+)(out)</text>
        <dbReference type="Rhea" id="RHEA:47992"/>
        <dbReference type="ChEBI" id="CHEBI:15378"/>
        <dbReference type="ChEBI" id="CHEBI:57540"/>
        <dbReference type="ChEBI" id="CHEBI:57783"/>
        <dbReference type="ChEBI" id="CHEBI:57945"/>
        <dbReference type="ChEBI" id="CHEBI:58349"/>
        <dbReference type="EC" id="7.1.1.1"/>
    </reaction>
</comment>
<feature type="transmembrane region" description="Helical" evidence="17">
    <location>
        <begin position="222"/>
        <end position="241"/>
    </location>
</feature>
<keyword evidence="11 16" id="KW-1278">Translocase</keyword>
<evidence type="ECO:0000313" key="20">
    <source>
        <dbReference type="Proteomes" id="UP001556170"/>
    </source>
</evidence>
<comment type="caution">
    <text evidence="19">The sequence shown here is derived from an EMBL/GenBank/DDBJ whole genome shotgun (WGS) entry which is preliminary data.</text>
</comment>
<dbReference type="EMBL" id="JBFOHL010000010">
    <property type="protein sequence ID" value="MEW9624976.1"/>
    <property type="molecule type" value="Genomic_DNA"/>
</dbReference>
<dbReference type="PIRSF" id="PIRSF000204">
    <property type="entry name" value="PNTB"/>
    <property type="match status" value="1"/>
</dbReference>
<evidence type="ECO:0000256" key="8">
    <source>
        <dbReference type="ARBA" id="ARBA00022519"/>
    </source>
</evidence>
<accession>A0ABV3QQU4</accession>
<comment type="function">
    <text evidence="1 16">The transhydrogenation between NADH and NADP is coupled to respiration and ATP hydrolysis and functions as a proton pump across the membrane.</text>
</comment>
<proteinExistence type="inferred from homology"/>
<protein>
    <recommendedName>
        <fullName evidence="6 16">NAD(P) transhydrogenase subunit beta</fullName>
        <ecNumber evidence="5 16">7.1.1.1</ecNumber>
    </recommendedName>
    <alternativeName>
        <fullName evidence="16">Nicotinamide nucleotide transhydrogenase subunit beta</fullName>
    </alternativeName>
</protein>
<keyword evidence="20" id="KW-1185">Reference proteome</keyword>
<evidence type="ECO:0000256" key="13">
    <source>
        <dbReference type="ARBA" id="ARBA00023027"/>
    </source>
</evidence>
<comment type="similarity">
    <text evidence="3 16">Belongs to the PNT beta subunit family.</text>
</comment>
<dbReference type="Pfam" id="PF02233">
    <property type="entry name" value="PNTB"/>
    <property type="match status" value="1"/>
</dbReference>
<feature type="transmembrane region" description="Helical" evidence="17">
    <location>
        <begin position="273"/>
        <end position="292"/>
    </location>
</feature>
<feature type="domain" description="NADP transhydrogenase beta-like" evidence="18">
    <location>
        <begin position="9"/>
        <end position="491"/>
    </location>
</feature>
<dbReference type="InterPro" id="IPR012136">
    <property type="entry name" value="NADH_DH_b"/>
</dbReference>